<protein>
    <submittedName>
        <fullName evidence="1">Uncharacterized protein</fullName>
    </submittedName>
</protein>
<evidence type="ECO:0000313" key="1">
    <source>
        <dbReference type="EMBL" id="CDW26446.1"/>
    </source>
</evidence>
<dbReference type="EMBL" id="HACA01009085">
    <property type="protein sequence ID" value="CDW26446.1"/>
    <property type="molecule type" value="Transcribed_RNA"/>
</dbReference>
<proteinExistence type="predicted"/>
<accession>A0A0K2TLY5</accession>
<reference evidence="1" key="1">
    <citation type="submission" date="2014-05" db="EMBL/GenBank/DDBJ databases">
        <authorList>
            <person name="Chronopoulou M."/>
        </authorList>
    </citation>
    <scope>NUCLEOTIDE SEQUENCE</scope>
    <source>
        <tissue evidence="1">Whole organism</tissue>
    </source>
</reference>
<organism evidence="1">
    <name type="scientific">Lepeophtheirus salmonis</name>
    <name type="common">Salmon louse</name>
    <name type="synonym">Caligus salmonis</name>
    <dbReference type="NCBI Taxonomy" id="72036"/>
    <lineage>
        <taxon>Eukaryota</taxon>
        <taxon>Metazoa</taxon>
        <taxon>Ecdysozoa</taxon>
        <taxon>Arthropoda</taxon>
        <taxon>Crustacea</taxon>
        <taxon>Multicrustacea</taxon>
        <taxon>Hexanauplia</taxon>
        <taxon>Copepoda</taxon>
        <taxon>Siphonostomatoida</taxon>
        <taxon>Caligidae</taxon>
        <taxon>Lepeophtheirus</taxon>
    </lineage>
</organism>
<dbReference type="AlphaFoldDB" id="A0A0K2TLY5"/>
<sequence>MRKWYKLQSENEMTNY</sequence>
<name>A0A0K2TLY5_LEPSM</name>